<dbReference type="InterPro" id="IPR001765">
    <property type="entry name" value="Carbonic_anhydrase"/>
</dbReference>
<dbReference type="Pfam" id="PF00484">
    <property type="entry name" value="Pro_CA"/>
    <property type="match status" value="1"/>
</dbReference>
<feature type="binding site" evidence="9">
    <location>
        <position position="44"/>
    </location>
    <ligand>
        <name>Zn(2+)</name>
        <dbReference type="ChEBI" id="CHEBI:29105"/>
    </ligand>
</feature>
<dbReference type="AlphaFoldDB" id="A0A501W5K9"/>
<dbReference type="EC" id="4.2.1.1" evidence="2"/>
<keyword evidence="11" id="KW-1185">Reference proteome</keyword>
<evidence type="ECO:0000256" key="1">
    <source>
        <dbReference type="ARBA" id="ARBA00006217"/>
    </source>
</evidence>
<organism evidence="10 11">
    <name type="scientific">Pontibacter mangrovi</name>
    <dbReference type="NCBI Taxonomy" id="2589816"/>
    <lineage>
        <taxon>Bacteria</taxon>
        <taxon>Pseudomonadati</taxon>
        <taxon>Bacteroidota</taxon>
        <taxon>Cytophagia</taxon>
        <taxon>Cytophagales</taxon>
        <taxon>Hymenobacteraceae</taxon>
        <taxon>Pontibacter</taxon>
    </lineage>
</organism>
<dbReference type="CDD" id="cd00883">
    <property type="entry name" value="beta_CA_cladeA"/>
    <property type="match status" value="1"/>
</dbReference>
<dbReference type="EMBL" id="VFRQ01000007">
    <property type="protein sequence ID" value="TPE43364.1"/>
    <property type="molecule type" value="Genomic_DNA"/>
</dbReference>
<comment type="caution">
    <text evidence="10">The sequence shown here is derived from an EMBL/GenBank/DDBJ whole genome shotgun (WGS) entry which is preliminary data.</text>
</comment>
<feature type="binding site" evidence="9">
    <location>
        <position position="98"/>
    </location>
    <ligand>
        <name>Zn(2+)</name>
        <dbReference type="ChEBI" id="CHEBI:29105"/>
    </ligand>
</feature>
<evidence type="ECO:0000256" key="8">
    <source>
        <dbReference type="ARBA" id="ARBA00082533"/>
    </source>
</evidence>
<evidence type="ECO:0000256" key="4">
    <source>
        <dbReference type="ARBA" id="ARBA00022833"/>
    </source>
</evidence>
<dbReference type="GO" id="GO:0005737">
    <property type="term" value="C:cytoplasm"/>
    <property type="evidence" value="ECO:0007669"/>
    <property type="project" value="TreeGrafter"/>
</dbReference>
<keyword evidence="4 9" id="KW-0862">Zinc</keyword>
<feature type="binding site" evidence="9">
    <location>
        <position position="42"/>
    </location>
    <ligand>
        <name>Zn(2+)</name>
        <dbReference type="ChEBI" id="CHEBI:29105"/>
    </ligand>
</feature>
<evidence type="ECO:0000256" key="5">
    <source>
        <dbReference type="ARBA" id="ARBA00023239"/>
    </source>
</evidence>
<dbReference type="RefSeq" id="WP_140622310.1">
    <property type="nucleotide sequence ID" value="NZ_VFRQ01000007.1"/>
</dbReference>
<dbReference type="InterPro" id="IPR015892">
    <property type="entry name" value="Carbonic_anhydrase_CS"/>
</dbReference>
<dbReference type="Proteomes" id="UP000316727">
    <property type="component" value="Unassembled WGS sequence"/>
</dbReference>
<dbReference type="PANTHER" id="PTHR11002:SF51">
    <property type="entry name" value="CARBONIC ANHYDRASE"/>
    <property type="match status" value="1"/>
</dbReference>
<dbReference type="GO" id="GO:0015976">
    <property type="term" value="P:carbon utilization"/>
    <property type="evidence" value="ECO:0007669"/>
    <property type="project" value="InterPro"/>
</dbReference>
<accession>A0A501W5K9</accession>
<gene>
    <name evidence="10" type="ORF">FJM65_14755</name>
</gene>
<dbReference type="Gene3D" id="3.40.1050.10">
    <property type="entry name" value="Carbonic anhydrase"/>
    <property type="match status" value="1"/>
</dbReference>
<reference evidence="10 11" key="1">
    <citation type="submission" date="2019-06" db="EMBL/GenBank/DDBJ databases">
        <title>A novel bacterium of genus Pontibacter, isolated from marine sediment.</title>
        <authorList>
            <person name="Huang H."/>
            <person name="Mo K."/>
            <person name="Hu Y."/>
        </authorList>
    </citation>
    <scope>NUCLEOTIDE SEQUENCE [LARGE SCALE GENOMIC DNA]</scope>
    <source>
        <strain evidence="10 11">HB172049</strain>
    </source>
</reference>
<sequence>MTPYEQLFENNRKWIEQKTGSNKDFFKQLALDQNPEFLYIGCSDSRVTAEEMMGVGPGELFVHRNIANLVTSIDLNVMSVINYAIRALKVKHIIVCGHYDCGGIKAAMTPQDLGLLNPWLRNIRDVYRYHKDELKAITDERQRYDRLVELNVIEQCTNVIKTAALQLSYQAEGFPQVHGWVFDIKTGRIKDLNIDFEHILHDIKDIYDLTKGA</sequence>
<dbReference type="SMART" id="SM00947">
    <property type="entry name" value="Pro_CA"/>
    <property type="match status" value="1"/>
</dbReference>
<name>A0A501W5K9_9BACT</name>
<evidence type="ECO:0000256" key="7">
    <source>
        <dbReference type="ARBA" id="ARBA00048348"/>
    </source>
</evidence>
<keyword evidence="5" id="KW-0456">Lyase</keyword>
<evidence type="ECO:0000256" key="6">
    <source>
        <dbReference type="ARBA" id="ARBA00039351"/>
    </source>
</evidence>
<evidence type="ECO:0000256" key="9">
    <source>
        <dbReference type="PIRSR" id="PIRSR601765-1"/>
    </source>
</evidence>
<dbReference type="SUPFAM" id="SSF53056">
    <property type="entry name" value="beta-carbonic anhydrase, cab"/>
    <property type="match status" value="1"/>
</dbReference>
<dbReference type="OrthoDB" id="9797527at2"/>
<evidence type="ECO:0000256" key="3">
    <source>
        <dbReference type="ARBA" id="ARBA00022723"/>
    </source>
</evidence>
<dbReference type="FunFam" id="3.40.1050.10:FF:000001">
    <property type="entry name" value="Carbonic anhydrase"/>
    <property type="match status" value="1"/>
</dbReference>
<keyword evidence="3 9" id="KW-0479">Metal-binding</keyword>
<proteinExistence type="inferred from homology"/>
<dbReference type="GO" id="GO:0004089">
    <property type="term" value="F:carbonate dehydratase activity"/>
    <property type="evidence" value="ECO:0007669"/>
    <property type="project" value="UniProtKB-EC"/>
</dbReference>
<comment type="catalytic activity">
    <reaction evidence="7">
        <text>hydrogencarbonate + H(+) = CO2 + H2O</text>
        <dbReference type="Rhea" id="RHEA:10748"/>
        <dbReference type="ChEBI" id="CHEBI:15377"/>
        <dbReference type="ChEBI" id="CHEBI:15378"/>
        <dbReference type="ChEBI" id="CHEBI:16526"/>
        <dbReference type="ChEBI" id="CHEBI:17544"/>
        <dbReference type="EC" id="4.2.1.1"/>
    </reaction>
</comment>
<evidence type="ECO:0000313" key="11">
    <source>
        <dbReference type="Proteomes" id="UP000316727"/>
    </source>
</evidence>
<dbReference type="GO" id="GO:0071244">
    <property type="term" value="P:cellular response to carbon dioxide"/>
    <property type="evidence" value="ECO:0007669"/>
    <property type="project" value="TreeGrafter"/>
</dbReference>
<dbReference type="GO" id="GO:0008270">
    <property type="term" value="F:zinc ion binding"/>
    <property type="evidence" value="ECO:0007669"/>
    <property type="project" value="InterPro"/>
</dbReference>
<protein>
    <recommendedName>
        <fullName evidence="6">Carbonic anhydrase 2</fullName>
        <ecNumber evidence="2">4.2.1.1</ecNumber>
    </recommendedName>
    <alternativeName>
        <fullName evidence="8">Carbonate dehydratase 2</fullName>
    </alternativeName>
</protein>
<comment type="cofactor">
    <cofactor evidence="9">
        <name>Zn(2+)</name>
        <dbReference type="ChEBI" id="CHEBI:29105"/>
    </cofactor>
    <text evidence="9">Binds 1 zinc ion per subunit.</text>
</comment>
<comment type="similarity">
    <text evidence="1">Belongs to the beta-class carbonic anhydrase family.</text>
</comment>
<feature type="binding site" evidence="9">
    <location>
        <position position="101"/>
    </location>
    <ligand>
        <name>Zn(2+)</name>
        <dbReference type="ChEBI" id="CHEBI:29105"/>
    </ligand>
</feature>
<dbReference type="PANTHER" id="PTHR11002">
    <property type="entry name" value="CARBONIC ANHYDRASE"/>
    <property type="match status" value="1"/>
</dbReference>
<dbReference type="PROSITE" id="PS00704">
    <property type="entry name" value="PROK_CO2_ANHYDRASE_1"/>
    <property type="match status" value="1"/>
</dbReference>
<evidence type="ECO:0000256" key="2">
    <source>
        <dbReference type="ARBA" id="ARBA00012925"/>
    </source>
</evidence>
<dbReference type="InterPro" id="IPR036874">
    <property type="entry name" value="Carbonic_anhydrase_sf"/>
</dbReference>
<dbReference type="GO" id="GO:0034599">
    <property type="term" value="P:cellular response to oxidative stress"/>
    <property type="evidence" value="ECO:0007669"/>
    <property type="project" value="TreeGrafter"/>
</dbReference>
<evidence type="ECO:0000313" key="10">
    <source>
        <dbReference type="EMBL" id="TPE43364.1"/>
    </source>
</evidence>